<dbReference type="Proteomes" id="UP000443582">
    <property type="component" value="Unassembled WGS sequence"/>
</dbReference>
<comment type="caution">
    <text evidence="1">The sequence shown here is derived from an EMBL/GenBank/DDBJ whole genome shotgun (WGS) entry which is preliminary data.</text>
</comment>
<evidence type="ECO:0000313" key="2">
    <source>
        <dbReference type="Proteomes" id="UP000443582"/>
    </source>
</evidence>
<gene>
    <name evidence="1" type="ORF">DAY19_06910</name>
</gene>
<keyword evidence="2" id="KW-1185">Reference proteome</keyword>
<proteinExistence type="predicted"/>
<reference evidence="2" key="1">
    <citation type="journal article" date="2019" name="Int. J. Syst. Evol. Microbiol.">
        <title>Halobacteriovorax valvorus sp. nov., a novel prokaryotic predator isolated from coastal seawater of China.</title>
        <authorList>
            <person name="Chen M.-X."/>
        </authorList>
    </citation>
    <scope>NUCLEOTIDE SEQUENCE [LARGE SCALE GENOMIC DNA]</scope>
    <source>
        <strain evidence="2">BL9</strain>
    </source>
</reference>
<protein>
    <submittedName>
        <fullName evidence="1">Uncharacterized protein</fullName>
    </submittedName>
</protein>
<dbReference type="EMBL" id="QDKL01000002">
    <property type="protein sequence ID" value="RZF21409.1"/>
    <property type="molecule type" value="Genomic_DNA"/>
</dbReference>
<organism evidence="1 2">
    <name type="scientific">Halobacteriovorax vibrionivorans</name>
    <dbReference type="NCBI Taxonomy" id="2152716"/>
    <lineage>
        <taxon>Bacteria</taxon>
        <taxon>Pseudomonadati</taxon>
        <taxon>Bdellovibrionota</taxon>
        <taxon>Bacteriovoracia</taxon>
        <taxon>Bacteriovoracales</taxon>
        <taxon>Halobacteriovoraceae</taxon>
        <taxon>Halobacteriovorax</taxon>
    </lineage>
</organism>
<dbReference type="RefSeq" id="WP_114706476.1">
    <property type="nucleotide sequence ID" value="NZ_QDKL01000002.1"/>
</dbReference>
<name>A0ABY0IFW5_9BACT</name>
<accession>A0ABY0IFW5</accession>
<sequence>MKRLNTLIILSSIIHFQIYASCGGAFKSFLGIKKNSFYDTPEFELKEKINKLETLNRRLRNTSEHKEPAMSLSVWKKIEKLDNNLFTKHYSVNVRDWRVFFRDFEVNFISFKRMKDISDFLSSTDVTKTKLKKYLKEKEYSDEFNEFILSKFDNSPNVDLFKIEVDKEAERNIINIGNDYYEYRLVREHIRDLENSDLCNKECQVELKKLMANLGVASDREKSTLPIFFKGESRPELDDITRIVHENPMALITKLKKERNSEVVNWLYSLLLQPEIVDTFMGLIYKSKHIGKYRAVRLFQAFYNARARRLHFPKINNIVKSFSNDLVKSYSNLKTVNTTIPKDELLVTFARMVDALAVKKYKLLKQYAKENDPKFYERMLAAEEKANARGDISITHRRSVIGQLVQFIPASTPIYLYQRSKLEERATVEEVNEDGEVIESNDDGSVEVEEVIVEIEHGDEMDKTLEEVAEVIAQETSDTTRDPSSVQGNWVEKFFYRIKQFFKAKG</sequence>
<evidence type="ECO:0000313" key="1">
    <source>
        <dbReference type="EMBL" id="RZF21409.1"/>
    </source>
</evidence>